<reference evidence="2" key="1">
    <citation type="submission" date="2016-10" db="EMBL/GenBank/DDBJ databases">
        <title>Comparative genomics uncovers the prolific and rare metabolic potential of the cyanobacterial genus Moorea.</title>
        <authorList>
            <person name="Leao T."/>
            <person name="Castelao G."/>
            <person name="Korobeynikov A."/>
            <person name="Monroe E.A."/>
            <person name="Podell S."/>
            <person name="Glukhov E."/>
            <person name="Allen E."/>
            <person name="Gerwick W.H."/>
            <person name="Gerwick L."/>
        </authorList>
    </citation>
    <scope>NUCLEOTIDE SEQUENCE [LARGE SCALE GENOMIC DNA]</scope>
    <source>
        <strain evidence="2">PAL-8-15-08-1</strain>
        <plasmid evidence="2">unnamed</plasmid>
    </source>
</reference>
<name>A0A1D8U4Q0_9CYAN</name>
<organism evidence="1 2">
    <name type="scientific">Moorena producens PAL-8-15-08-1</name>
    <dbReference type="NCBI Taxonomy" id="1458985"/>
    <lineage>
        <taxon>Bacteria</taxon>
        <taxon>Bacillati</taxon>
        <taxon>Cyanobacteriota</taxon>
        <taxon>Cyanophyceae</taxon>
        <taxon>Coleofasciculales</taxon>
        <taxon>Coleofasciculaceae</taxon>
        <taxon>Moorena</taxon>
    </lineage>
</organism>
<geneLocation type="plasmid" evidence="1 2">
    <name>unnamed</name>
</geneLocation>
<gene>
    <name evidence="1" type="ORF">BJP34_35740</name>
</gene>
<evidence type="ECO:0000313" key="1">
    <source>
        <dbReference type="EMBL" id="AOX04734.1"/>
    </source>
</evidence>
<evidence type="ECO:0000313" key="2">
    <source>
        <dbReference type="Proteomes" id="UP000177870"/>
    </source>
</evidence>
<accession>A0A1D8U4Q0</accession>
<dbReference type="KEGG" id="mpro:BJP34_35740"/>
<dbReference type="Proteomes" id="UP000177870">
    <property type="component" value="Plasmid unnamed"/>
</dbReference>
<sequence length="265" mass="30847">MKQLRYNIPKGYKPWKEIYADVKRNYQIYKEAHMEKLQPYQYTQELASAFVQLRWVLEGQGKLYTITKDLMTAFSNTEVSETMFEGISWKDSEAFCLLPPIGSLVSSMKIPIDWIAFSMSDKAVDMDFKFMASGNYRIGDTFFSWAVTWGIRDGSLVWHDTETFKAKDQENSRKIRNLVMQILIAQRFHPELFVQPKYVPGQGFSGKPKEQSPIIIGANYKLQKKTETGTSKAAHFRRGHYRNQPYGEGRSQRKLIWIEPVWVGL</sequence>
<dbReference type="EMBL" id="CP017600">
    <property type="protein sequence ID" value="AOX04734.1"/>
    <property type="molecule type" value="Genomic_DNA"/>
</dbReference>
<dbReference type="AlphaFoldDB" id="A0A1D8U4Q0"/>
<dbReference type="InterPro" id="IPR058915">
    <property type="entry name" value="AcrVA2-like"/>
</dbReference>
<dbReference type="OrthoDB" id="582667at2"/>
<protein>
    <submittedName>
        <fullName evidence="1">Uncharacterized protein</fullName>
    </submittedName>
</protein>
<keyword evidence="1" id="KW-0614">Plasmid</keyword>
<proteinExistence type="predicted"/>
<dbReference type="Pfam" id="PF26125">
    <property type="entry name" value="AcrVA2-like"/>
    <property type="match status" value="1"/>
</dbReference>
<dbReference type="RefSeq" id="WP_070397080.1">
    <property type="nucleotide sequence ID" value="NZ_CP017600.1"/>
</dbReference>